<keyword evidence="1" id="KW-0863">Zinc-finger</keyword>
<dbReference type="SMART" id="SM00355">
    <property type="entry name" value="ZnF_C2H2"/>
    <property type="match status" value="2"/>
</dbReference>
<dbReference type="Gene3D" id="3.30.160.60">
    <property type="entry name" value="Classic Zinc Finger"/>
    <property type="match status" value="2"/>
</dbReference>
<accession>A0A550BZB4</accession>
<comment type="caution">
    <text evidence="4">The sequence shown here is derived from an EMBL/GenBank/DDBJ whole genome shotgun (WGS) entry which is preliminary data.</text>
</comment>
<dbReference type="Proteomes" id="UP000320762">
    <property type="component" value="Unassembled WGS sequence"/>
</dbReference>
<dbReference type="InterPro" id="IPR013087">
    <property type="entry name" value="Znf_C2H2_type"/>
</dbReference>
<dbReference type="AlphaFoldDB" id="A0A550BZB4"/>
<reference evidence="4 5" key="1">
    <citation type="journal article" date="2019" name="New Phytol.">
        <title>Comparative genomics reveals unique wood-decay strategies and fruiting body development in the Schizophyllaceae.</title>
        <authorList>
            <person name="Almasi E."/>
            <person name="Sahu N."/>
            <person name="Krizsan K."/>
            <person name="Balint B."/>
            <person name="Kovacs G.M."/>
            <person name="Kiss B."/>
            <person name="Cseklye J."/>
            <person name="Drula E."/>
            <person name="Henrissat B."/>
            <person name="Nagy I."/>
            <person name="Chovatia M."/>
            <person name="Adam C."/>
            <person name="LaButti K."/>
            <person name="Lipzen A."/>
            <person name="Riley R."/>
            <person name="Grigoriev I.V."/>
            <person name="Nagy L.G."/>
        </authorList>
    </citation>
    <scope>NUCLEOTIDE SEQUENCE [LARGE SCALE GENOMIC DNA]</scope>
    <source>
        <strain evidence="4 5">NL-1724</strain>
    </source>
</reference>
<keyword evidence="1" id="KW-0862">Zinc</keyword>
<feature type="domain" description="C2H2-type" evidence="3">
    <location>
        <begin position="199"/>
        <end position="229"/>
    </location>
</feature>
<dbReference type="Pfam" id="PF00096">
    <property type="entry name" value="zf-C2H2"/>
    <property type="match status" value="1"/>
</dbReference>
<proteinExistence type="predicted"/>
<evidence type="ECO:0000259" key="3">
    <source>
        <dbReference type="PROSITE" id="PS50157"/>
    </source>
</evidence>
<feature type="non-terminal residue" evidence="4">
    <location>
        <position position="1"/>
    </location>
</feature>
<evidence type="ECO:0000313" key="4">
    <source>
        <dbReference type="EMBL" id="TRM57826.1"/>
    </source>
</evidence>
<feature type="region of interest" description="Disordered" evidence="2">
    <location>
        <begin position="1"/>
        <end position="43"/>
    </location>
</feature>
<evidence type="ECO:0000256" key="2">
    <source>
        <dbReference type="SAM" id="MobiDB-lite"/>
    </source>
</evidence>
<organism evidence="4 5">
    <name type="scientific">Schizophyllum amplum</name>
    <dbReference type="NCBI Taxonomy" id="97359"/>
    <lineage>
        <taxon>Eukaryota</taxon>
        <taxon>Fungi</taxon>
        <taxon>Dikarya</taxon>
        <taxon>Basidiomycota</taxon>
        <taxon>Agaricomycotina</taxon>
        <taxon>Agaricomycetes</taxon>
        <taxon>Agaricomycetidae</taxon>
        <taxon>Agaricales</taxon>
        <taxon>Schizophyllaceae</taxon>
        <taxon>Schizophyllum</taxon>
    </lineage>
</organism>
<evidence type="ECO:0000313" key="5">
    <source>
        <dbReference type="Proteomes" id="UP000320762"/>
    </source>
</evidence>
<keyword evidence="1" id="KW-0479">Metal-binding</keyword>
<name>A0A550BZB4_9AGAR</name>
<evidence type="ECO:0000256" key="1">
    <source>
        <dbReference type="PROSITE-ProRule" id="PRU00042"/>
    </source>
</evidence>
<dbReference type="OrthoDB" id="4748970at2759"/>
<dbReference type="EMBL" id="VDMD01000042">
    <property type="protein sequence ID" value="TRM57826.1"/>
    <property type="molecule type" value="Genomic_DNA"/>
</dbReference>
<dbReference type="PROSITE" id="PS00028">
    <property type="entry name" value="ZINC_FINGER_C2H2_1"/>
    <property type="match status" value="2"/>
</dbReference>
<dbReference type="GO" id="GO:0008270">
    <property type="term" value="F:zinc ion binding"/>
    <property type="evidence" value="ECO:0007669"/>
    <property type="project" value="UniProtKB-KW"/>
</dbReference>
<gene>
    <name evidence="4" type="ORF">BD626DRAFT_513637</name>
</gene>
<feature type="domain" description="C2H2-type" evidence="3">
    <location>
        <begin position="159"/>
        <end position="189"/>
    </location>
</feature>
<sequence length="232" mass="25709">RTTFGRSELGGQREPRRHGRRSADNLDVASGSSVAEHLPSEKGINERCAEHSRDMGGPREAPHSVLSLSLETTIHPPSHPMKRSTEECDAPSITIERTFKRAKTDRLDEGVSASPVASNPYLGWTAVHVGYAEYRSITAQQGELNLQVTDAAVPAPALHPCTYPDCDKVYKRKGNLMVHVRSAHLNEPCTLSRLNILVFPCPHRGCGRGFYRDSDRQLHIASTHQQEMKVRA</sequence>
<dbReference type="PROSITE" id="PS50157">
    <property type="entry name" value="ZINC_FINGER_C2H2_2"/>
    <property type="match status" value="2"/>
</dbReference>
<protein>
    <recommendedName>
        <fullName evidence="3">C2H2-type domain-containing protein</fullName>
    </recommendedName>
</protein>
<keyword evidence="5" id="KW-1185">Reference proteome</keyword>